<feature type="compositionally biased region" description="Low complexity" evidence="2">
    <location>
        <begin position="531"/>
        <end position="547"/>
    </location>
</feature>
<feature type="region of interest" description="Disordered" evidence="2">
    <location>
        <begin position="631"/>
        <end position="772"/>
    </location>
</feature>
<accession>A0ABN9QXA3</accession>
<organism evidence="3 4">
    <name type="scientific">Prorocentrum cordatum</name>
    <dbReference type="NCBI Taxonomy" id="2364126"/>
    <lineage>
        <taxon>Eukaryota</taxon>
        <taxon>Sar</taxon>
        <taxon>Alveolata</taxon>
        <taxon>Dinophyceae</taxon>
        <taxon>Prorocentrales</taxon>
        <taxon>Prorocentraceae</taxon>
        <taxon>Prorocentrum</taxon>
    </lineage>
</organism>
<evidence type="ECO:0000313" key="3">
    <source>
        <dbReference type="EMBL" id="CAK0809783.1"/>
    </source>
</evidence>
<dbReference type="EMBL" id="CAUYUJ010004481">
    <property type="protein sequence ID" value="CAK0809783.1"/>
    <property type="molecule type" value="Genomic_DNA"/>
</dbReference>
<proteinExistence type="predicted"/>
<gene>
    <name evidence="3" type="ORF">PCOR1329_LOCUS14932</name>
</gene>
<comment type="caution">
    <text evidence="3">The sequence shown here is derived from an EMBL/GenBank/DDBJ whole genome shotgun (WGS) entry which is preliminary data.</text>
</comment>
<evidence type="ECO:0000313" key="4">
    <source>
        <dbReference type="Proteomes" id="UP001189429"/>
    </source>
</evidence>
<name>A0ABN9QXA3_9DINO</name>
<keyword evidence="1" id="KW-0175">Coiled coil</keyword>
<keyword evidence="4" id="KW-1185">Reference proteome</keyword>
<reference evidence="3" key="1">
    <citation type="submission" date="2023-10" db="EMBL/GenBank/DDBJ databases">
        <authorList>
            <person name="Chen Y."/>
            <person name="Shah S."/>
            <person name="Dougan E. K."/>
            <person name="Thang M."/>
            <person name="Chan C."/>
        </authorList>
    </citation>
    <scope>NUCLEOTIDE SEQUENCE [LARGE SCALE GENOMIC DNA]</scope>
</reference>
<feature type="compositionally biased region" description="Basic and acidic residues" evidence="2">
    <location>
        <begin position="694"/>
        <end position="704"/>
    </location>
</feature>
<evidence type="ECO:0000256" key="1">
    <source>
        <dbReference type="SAM" id="Coils"/>
    </source>
</evidence>
<sequence>MTGFEEDLMMVAQRAWRRAQVCPGAAPKTSSGGRCRRSRATTCAPPRATLVLRRPRSGTENPKAEAHFKSMAASTDALTDKERRFQEAQCRPVNKRNYWIRSPPAHWVQSVEAGEATRLTKYTDWQFTEEFNRIWKDDHVGKEQRAMDPPPSRRDPGTMKMHLALAFLVAARGLAEQVNPIEQVLTMITDLQAKVISEGEESHKVFAEFSEWCEDEARELGFSIKTAKGEVEGLEATIAKESASIDELNTKIEDIAAELSLDEADLKAASEIRVREQADFEAEERELTEVIDTLKRATAILEREMAKSAGASMLQLKNAGTLTQALAAMVQASLLSSSDAGRLTGLLQQMQQSGEDGADPGAPAAAVYQVCLPAAIMWPLVCLASVPVPDGVPWPDLLLVDHPPFGDSCGPPACDTLRQRASPGAALPAPAAGVVPLHSAFGDVGSEAAAPGAFALAPVPSAAPCVADAAAAASAGDRQSFLAECPHQEHPAGIGAPPPLSEVTSLGGGVGAPAVEDPISGFGDCQVPSEPGADPMPSAAAAAAGPPIVSPPLTRTNCEARVKDEQVQSASVPARRREPCGVAAAGRGSGKKRAWWPLFPSCLRHEPPVATSQLGARFGRRCARRLASGAAADAAPEAASDPHSRARADLEAPSSFTRRDARAVRERLGPRPEALEVHPSRSSHRGGDPARLNGNRDERRRTARDASLGPALTLEGPPGPPTRPGRTARRTANRRLYEGLGAPAPRRSHNRLSAASFGPGGPSDDPADRREGGQAWEVHHAELRAGRAAAAPRAAAADEDSWFPGVEDAPRSPVEPPPGWAEPPDNVIGDPERCGANARAASTPQAPSFAVARLRPACNPKPEGVRGPVTGTAEGRLPRRRLPTPSHGVRGLPGTTSSPAGCLGQRRRRVQHPHHLRGMKARGRVLRQASPARRAPRPPPCNVFRVRPFPRAPPVLLSPRWRSWFEQTLDRTLSPPTAADRSAPWPPPPPPPLLAWRLLGLGLLLADGAARSGPPAPPREMTSPLLPEAPLGTLALARSVASRDCRSIGVLEDKIKVFGGGCLTNGHEASFVKPCNVPAYGPNISSAVMDIFTLEEIKKAPESLKVPIPPCNLSKFIQDKAVKVLSMVEYCEKMPASAHNNAGATQKLKAFIDHHRGRLGGVCESACEAGRAGQMTFRPLA</sequence>
<dbReference type="Proteomes" id="UP001189429">
    <property type="component" value="Unassembled WGS sequence"/>
</dbReference>
<feature type="compositionally biased region" description="Basic and acidic residues" evidence="2">
    <location>
        <begin position="640"/>
        <end position="650"/>
    </location>
</feature>
<feature type="region of interest" description="Disordered" evidence="2">
    <location>
        <begin position="787"/>
        <end position="820"/>
    </location>
</feature>
<feature type="region of interest" description="Disordered" evidence="2">
    <location>
        <begin position="857"/>
        <end position="902"/>
    </location>
</feature>
<feature type="region of interest" description="Disordered" evidence="2">
    <location>
        <begin position="525"/>
        <end position="548"/>
    </location>
</feature>
<evidence type="ECO:0000256" key="2">
    <source>
        <dbReference type="SAM" id="MobiDB-lite"/>
    </source>
</evidence>
<feature type="coiled-coil region" evidence="1">
    <location>
        <begin position="231"/>
        <end position="265"/>
    </location>
</feature>
<protein>
    <submittedName>
        <fullName evidence="3">Uncharacterized protein</fullName>
    </submittedName>
</protein>
<feature type="compositionally biased region" description="Basic and acidic residues" evidence="2">
    <location>
        <begin position="657"/>
        <end position="679"/>
    </location>
</feature>